<reference evidence="1 2" key="1">
    <citation type="journal article" date="2009" name="Stand. Genomic Sci.">
        <title>Complete genome sequence of Catenulispora acidiphila type strain (ID 139908).</title>
        <authorList>
            <person name="Copeland A."/>
            <person name="Lapidus A."/>
            <person name="Glavina Del Rio T."/>
            <person name="Nolan M."/>
            <person name="Lucas S."/>
            <person name="Chen F."/>
            <person name="Tice H."/>
            <person name="Cheng J.F."/>
            <person name="Bruce D."/>
            <person name="Goodwin L."/>
            <person name="Pitluck S."/>
            <person name="Mikhailova N."/>
            <person name="Pati A."/>
            <person name="Ivanova N."/>
            <person name="Mavromatis K."/>
            <person name="Chen A."/>
            <person name="Palaniappan K."/>
            <person name="Chain P."/>
            <person name="Land M."/>
            <person name="Hauser L."/>
            <person name="Chang Y.J."/>
            <person name="Jeffries C.D."/>
            <person name="Chertkov O."/>
            <person name="Brettin T."/>
            <person name="Detter J.C."/>
            <person name="Han C."/>
            <person name="Ali Z."/>
            <person name="Tindall B.J."/>
            <person name="Goker M."/>
            <person name="Bristow J."/>
            <person name="Eisen J.A."/>
            <person name="Markowitz V."/>
            <person name="Hugenholtz P."/>
            <person name="Kyrpides N.C."/>
            <person name="Klenk H.P."/>
        </authorList>
    </citation>
    <scope>NUCLEOTIDE SEQUENCE [LARGE SCALE GENOMIC DNA]</scope>
    <source>
        <strain evidence="2">DSM 44928 / JCM 14897 / NBRC 102108 / NRRL B-24433 / ID139908</strain>
    </source>
</reference>
<dbReference type="SUPFAM" id="SSF81901">
    <property type="entry name" value="HCP-like"/>
    <property type="match status" value="1"/>
</dbReference>
<dbReference type="InParanoid" id="C7QD43"/>
<gene>
    <name evidence="1" type="ordered locus">Caci_1832</name>
</gene>
<dbReference type="AlphaFoldDB" id="C7QD43"/>
<dbReference type="eggNOG" id="COG0790">
    <property type="taxonomic scope" value="Bacteria"/>
</dbReference>
<accession>C7QD43</accession>
<dbReference type="OrthoDB" id="4532668at2"/>
<keyword evidence="1" id="KW-0808">Transferase</keyword>
<dbReference type="GO" id="GO:0004674">
    <property type="term" value="F:protein serine/threonine kinase activity"/>
    <property type="evidence" value="ECO:0007669"/>
    <property type="project" value="UniProtKB-KW"/>
</dbReference>
<organism evidence="1 2">
    <name type="scientific">Catenulispora acidiphila (strain DSM 44928 / JCM 14897 / NBRC 102108 / NRRL B-24433 / ID139908)</name>
    <dbReference type="NCBI Taxonomy" id="479433"/>
    <lineage>
        <taxon>Bacteria</taxon>
        <taxon>Bacillati</taxon>
        <taxon>Actinomycetota</taxon>
        <taxon>Actinomycetes</taxon>
        <taxon>Catenulisporales</taxon>
        <taxon>Catenulisporaceae</taxon>
        <taxon>Catenulispora</taxon>
    </lineage>
</organism>
<keyword evidence="2" id="KW-1185">Reference proteome</keyword>
<dbReference type="EMBL" id="CP001700">
    <property type="protein sequence ID" value="ACU70753.1"/>
    <property type="molecule type" value="Genomic_DNA"/>
</dbReference>
<keyword evidence="1" id="KW-0418">Kinase</keyword>
<dbReference type="RefSeq" id="WP_012786047.1">
    <property type="nucleotide sequence ID" value="NC_013131.1"/>
</dbReference>
<evidence type="ECO:0000313" key="1">
    <source>
        <dbReference type="EMBL" id="ACU70753.1"/>
    </source>
</evidence>
<dbReference type="InterPro" id="IPR011990">
    <property type="entry name" value="TPR-like_helical_dom_sf"/>
</dbReference>
<proteinExistence type="predicted"/>
<name>C7QD43_CATAD</name>
<dbReference type="HOGENOM" id="CLU_2068872_0_0_11"/>
<dbReference type="STRING" id="479433.Caci_1832"/>
<protein>
    <submittedName>
        <fullName evidence="1">Sel1-like repeat-containing serine/threonine protein kinase</fullName>
    </submittedName>
</protein>
<evidence type="ECO:0000313" key="2">
    <source>
        <dbReference type="Proteomes" id="UP000000851"/>
    </source>
</evidence>
<dbReference type="Gene3D" id="1.25.40.10">
    <property type="entry name" value="Tetratricopeptide repeat domain"/>
    <property type="match status" value="1"/>
</dbReference>
<sequence>MWHLHEQEHIARWQAAAADGDIEAMLHLAHAAKHHDPAEAERWLRTATDLGSLEAAHKLGVMLCHRGDPETGEDFVHRAAIGGYQDAIATMGQFCERRGDLEGADAWFCKVSADDDSS</sequence>
<dbReference type="Proteomes" id="UP000000851">
    <property type="component" value="Chromosome"/>
</dbReference>
<keyword evidence="1" id="KW-0723">Serine/threonine-protein kinase</keyword>
<dbReference type="KEGG" id="cai:Caci_1832"/>